<feature type="domain" description="AMP-dependent synthetase/ligase" evidence="5">
    <location>
        <begin position="113"/>
        <end position="409"/>
    </location>
</feature>
<dbReference type="InterPro" id="IPR032387">
    <property type="entry name" value="ACAS_N"/>
</dbReference>
<proteinExistence type="inferred from homology"/>
<keyword evidence="9" id="KW-1185">Reference proteome</keyword>
<dbReference type="InterPro" id="IPR000873">
    <property type="entry name" value="AMP-dep_synth/lig_dom"/>
</dbReference>
<evidence type="ECO:0000256" key="2">
    <source>
        <dbReference type="ARBA" id="ARBA00022598"/>
    </source>
</evidence>
<reference evidence="8 9" key="2">
    <citation type="submission" date="2017-10" db="EMBL/GenBank/DDBJ databases">
        <authorList>
            <person name="Banno H."/>
            <person name="Chua N.-H."/>
        </authorList>
    </citation>
    <scope>NUCLEOTIDE SEQUENCE [LARGE SCALE GENOMIC DNA]</scope>
    <source>
        <strain evidence="8 9">JK623</strain>
    </source>
</reference>
<dbReference type="PROSITE" id="PS00455">
    <property type="entry name" value="AMP_BINDING"/>
    <property type="match status" value="1"/>
</dbReference>
<dbReference type="Pfam" id="PF16177">
    <property type="entry name" value="ACAS_N"/>
    <property type="match status" value="1"/>
</dbReference>
<dbReference type="EMBL" id="PDYG01000008">
    <property type="protein sequence ID" value="PHU38435.1"/>
    <property type="molecule type" value="Genomic_DNA"/>
</dbReference>
<keyword evidence="4" id="KW-0067">ATP-binding</keyword>
<dbReference type="Pfam" id="PF00501">
    <property type="entry name" value="AMP-binding"/>
    <property type="match status" value="1"/>
</dbReference>
<evidence type="ECO:0000313" key="8">
    <source>
        <dbReference type="EMBL" id="PHU38435.1"/>
    </source>
</evidence>
<evidence type="ECO:0000259" key="6">
    <source>
        <dbReference type="Pfam" id="PF13193"/>
    </source>
</evidence>
<dbReference type="SUPFAM" id="SSF56801">
    <property type="entry name" value="Acetyl-CoA synthetase-like"/>
    <property type="match status" value="1"/>
</dbReference>
<evidence type="ECO:0000259" key="5">
    <source>
        <dbReference type="Pfam" id="PF00501"/>
    </source>
</evidence>
<keyword evidence="3" id="KW-0547">Nucleotide-binding</keyword>
<dbReference type="Proteomes" id="UP000224563">
    <property type="component" value="Unassembled WGS sequence"/>
</dbReference>
<evidence type="ECO:0000259" key="7">
    <source>
        <dbReference type="Pfam" id="PF16177"/>
    </source>
</evidence>
<dbReference type="GO" id="GO:0006629">
    <property type="term" value="P:lipid metabolic process"/>
    <property type="evidence" value="ECO:0007669"/>
    <property type="project" value="InterPro"/>
</dbReference>
<dbReference type="GO" id="GO:0005524">
    <property type="term" value="F:ATP binding"/>
    <property type="evidence" value="ECO:0007669"/>
    <property type="project" value="UniProtKB-KW"/>
</dbReference>
<dbReference type="PANTHER" id="PTHR42921:SF1">
    <property type="entry name" value="ACETOACETYL-COA SYNTHETASE"/>
    <property type="match status" value="1"/>
</dbReference>
<dbReference type="InterPro" id="IPR025110">
    <property type="entry name" value="AMP-bd_C"/>
</dbReference>
<dbReference type="Gene3D" id="3.30.300.30">
    <property type="match status" value="1"/>
</dbReference>
<dbReference type="GO" id="GO:0030729">
    <property type="term" value="F:acetoacetate-CoA ligase activity"/>
    <property type="evidence" value="ECO:0007669"/>
    <property type="project" value="InterPro"/>
</dbReference>
<accession>A0A2G3E5K7</accession>
<dbReference type="RefSeq" id="WP_099385520.1">
    <property type="nucleotide sequence ID" value="NZ_JANSWH010000051.1"/>
</dbReference>
<comment type="caution">
    <text evidence="8">The sequence shown here is derived from an EMBL/GenBank/DDBJ whole genome shotgun (WGS) entry which is preliminary data.</text>
</comment>
<dbReference type="Pfam" id="PF13193">
    <property type="entry name" value="AMP-binding_C"/>
    <property type="match status" value="1"/>
</dbReference>
<dbReference type="InterPro" id="IPR020845">
    <property type="entry name" value="AMP-binding_CS"/>
</dbReference>
<comment type="similarity">
    <text evidence="1">Belongs to the ATP-dependent AMP-binding enzyme family.</text>
</comment>
<protein>
    <submittedName>
        <fullName evidence="8">Acetoacetate--CoA ligase</fullName>
    </submittedName>
</protein>
<organism evidence="8 9">
    <name type="scientific">Agathobacter ruminis</name>
    <dbReference type="NCBI Taxonomy" id="1712665"/>
    <lineage>
        <taxon>Bacteria</taxon>
        <taxon>Bacillati</taxon>
        <taxon>Bacillota</taxon>
        <taxon>Clostridia</taxon>
        <taxon>Lachnospirales</taxon>
        <taxon>Lachnospiraceae</taxon>
        <taxon>Agathobacter</taxon>
    </lineage>
</organism>
<feature type="domain" description="AMP-binding enzyme C-terminal" evidence="6">
    <location>
        <begin position="541"/>
        <end position="613"/>
    </location>
</feature>
<sequence>MGKLLWTPSKEQKENSVIWKYLQFVNKETGNHFSDYPQLYDWSVNEPIKFWETIWDFFDIIGEKGEGFSTKEVPEFRKMNWFPGAKLNYTENMLRFMDGDSDGIVFYGENVVEKRLSRKEVKRQVLSFALALKNAGVKQGDIVAAYMPNLPETVIGMLATASIGAIWCSCATDVGSQVAIDRIGQIGPKVLLTVDGYYYKGKPFNCETNIKEIVDAIDTIEKVVVVSFAGEGTLPTVRDTIPYETFIDGYDTDGFVYEKYPFSQPLVIMFSSGTTGKPKCMVQSAMGLLLNQLKELGIQSDLTREDKLLYITTCSWMMWNWQAASVGTGATLVLYDGNPSYPDNGAIWRILEKEKVTVFGLSASYIHMLLNQGYSPMKEVDLSALKEISQTGSALSDAGWDYVYSDIKKDLFFNSIAGGTDINGCFAIANLLKPVYGSELQSAGLGMKINCFDDNAKPIRDVEGELVCEFPVPCMPLKFWNDESGERYFNAYFDVFPGIWRHGDFVIFHEKTGGVSFCGRSDSVLKPSGVRIGTAEIYNQVEKLPEVEDSLAIGQDHNGDQRVILFVKLNDGFEWNEELIKKIKTTLRVNASPRHVPALMYEVKDIPKTMNGKKVESAVTNIFNGKDVTNRSALQNPESLDIYIALKNALTD</sequence>
<reference evidence="8 9" key="1">
    <citation type="submission" date="2017-10" db="EMBL/GenBank/DDBJ databases">
        <title>Resolving the taxonomy of Roseburia spp., Eubacterium rectale and Agathobacter spp. through phylogenomic analysis.</title>
        <authorList>
            <person name="Sheridan P.O."/>
            <person name="Walker A.W."/>
            <person name="Duncan S.H."/>
            <person name="Scott K.P."/>
            <person name="Toole P.W.O."/>
            <person name="Luis P."/>
            <person name="Flint H.J."/>
        </authorList>
    </citation>
    <scope>NUCLEOTIDE SEQUENCE [LARGE SCALE GENOMIC DNA]</scope>
    <source>
        <strain evidence="8 9">JK623</strain>
    </source>
</reference>
<name>A0A2G3E5K7_9FIRM</name>
<feature type="domain" description="Acetyl-coenzyme A synthetase N-terminal" evidence="7">
    <location>
        <begin position="36"/>
        <end position="92"/>
    </location>
</feature>
<evidence type="ECO:0000256" key="3">
    <source>
        <dbReference type="ARBA" id="ARBA00022741"/>
    </source>
</evidence>
<dbReference type="AlphaFoldDB" id="A0A2G3E5K7"/>
<dbReference type="InterPro" id="IPR005914">
    <property type="entry name" value="Acac_CoA_synth"/>
</dbReference>
<dbReference type="NCBIfam" id="NF002937">
    <property type="entry name" value="PRK03584.1"/>
    <property type="match status" value="1"/>
</dbReference>
<evidence type="ECO:0000256" key="1">
    <source>
        <dbReference type="ARBA" id="ARBA00006432"/>
    </source>
</evidence>
<dbReference type="InterPro" id="IPR045851">
    <property type="entry name" value="AMP-bd_C_sf"/>
</dbReference>
<dbReference type="InterPro" id="IPR042099">
    <property type="entry name" value="ANL_N_sf"/>
</dbReference>
<dbReference type="Gene3D" id="3.40.50.12780">
    <property type="entry name" value="N-terminal domain of ligase-like"/>
    <property type="match status" value="1"/>
</dbReference>
<evidence type="ECO:0000256" key="4">
    <source>
        <dbReference type="ARBA" id="ARBA00022840"/>
    </source>
</evidence>
<dbReference type="NCBIfam" id="TIGR01217">
    <property type="entry name" value="ac_ac_CoA_syn"/>
    <property type="match status" value="1"/>
</dbReference>
<dbReference type="PANTHER" id="PTHR42921">
    <property type="entry name" value="ACETOACETYL-COA SYNTHETASE"/>
    <property type="match status" value="1"/>
</dbReference>
<evidence type="ECO:0000313" key="9">
    <source>
        <dbReference type="Proteomes" id="UP000224563"/>
    </source>
</evidence>
<gene>
    <name evidence="8" type="ORF">CSX02_02555</name>
</gene>
<keyword evidence="2 8" id="KW-0436">Ligase</keyword>